<dbReference type="RefSeq" id="WP_214193825.1">
    <property type="nucleotide sequence ID" value="NZ_CP081925.1"/>
</dbReference>
<reference evidence="2" key="1">
    <citation type="submission" date="2022-10" db="EMBL/GenBank/DDBJ databases">
        <title>Sifting through the core-genome to identify putative cross-protective antigens against Riemerella anatipestifer.</title>
        <authorList>
            <person name="Zheng X."/>
            <person name="Zhang W."/>
        </authorList>
    </citation>
    <scope>NUCLEOTIDE SEQUENCE</scope>
    <source>
        <strain evidence="2">ZWRA178</strain>
    </source>
</reference>
<feature type="region of interest" description="Disordered" evidence="1">
    <location>
        <begin position="115"/>
        <end position="146"/>
    </location>
</feature>
<organism evidence="2 3">
    <name type="scientific">Riemerella anatipestifer</name>
    <name type="common">Moraxella anatipestifer</name>
    <dbReference type="NCBI Taxonomy" id="34085"/>
    <lineage>
        <taxon>Bacteria</taxon>
        <taxon>Pseudomonadati</taxon>
        <taxon>Bacteroidota</taxon>
        <taxon>Flavobacteriia</taxon>
        <taxon>Flavobacteriales</taxon>
        <taxon>Weeksellaceae</taxon>
        <taxon>Riemerella</taxon>
    </lineage>
</organism>
<evidence type="ECO:0008006" key="4">
    <source>
        <dbReference type="Google" id="ProtNLM"/>
    </source>
</evidence>
<protein>
    <recommendedName>
        <fullName evidence="4">DnaT DNA-binding domain-containing protein</fullName>
    </recommendedName>
</protein>
<gene>
    <name evidence="2" type="ORF">OKE68_10455</name>
</gene>
<feature type="region of interest" description="Disordered" evidence="1">
    <location>
        <begin position="204"/>
        <end position="224"/>
    </location>
</feature>
<dbReference type="EMBL" id="JAOZYT010000094">
    <property type="protein sequence ID" value="MCW0524732.1"/>
    <property type="molecule type" value="Genomic_DNA"/>
</dbReference>
<evidence type="ECO:0000313" key="3">
    <source>
        <dbReference type="Proteomes" id="UP001207440"/>
    </source>
</evidence>
<name>A0AAP3AN65_RIEAN</name>
<evidence type="ECO:0000256" key="1">
    <source>
        <dbReference type="SAM" id="MobiDB-lite"/>
    </source>
</evidence>
<evidence type="ECO:0000313" key="2">
    <source>
        <dbReference type="EMBL" id="MCW0524732.1"/>
    </source>
</evidence>
<accession>A0AAP3AN65</accession>
<dbReference type="AlphaFoldDB" id="A0AAP3AN65"/>
<dbReference type="Proteomes" id="UP001207440">
    <property type="component" value="Unassembled WGS sequence"/>
</dbReference>
<sequence>MPNRIIRDWTDSERINELSFQAEVLFTRLLMKADDLGGYHANPRLIKAFCFPLKNIRESDITRWLDELVSAGIIALYNADNNPYLHIINFGQRLRQVKPKFPKIPEKELNEFMSATCQQPVSGSPPETETETEESGNNTTPQKSFKNLTEKEFRDSLMPFLVEYSKDLVRDFYEYWTEPSANGTPRFKLEKTWNTERRLKTWARNESKFGKTQTTPVKRKRNEL</sequence>
<comment type="caution">
    <text evidence="2">The sequence shown here is derived from an EMBL/GenBank/DDBJ whole genome shotgun (WGS) entry which is preliminary data.</text>
</comment>
<proteinExistence type="predicted"/>